<comment type="subcellular location">
    <subcellularLocation>
        <location evidence="1 7">Cell membrane</location>
        <topology evidence="1 7">Multi-pass membrane protein</topology>
    </subcellularLocation>
</comment>
<keyword evidence="3" id="KW-1003">Cell membrane</keyword>
<organism evidence="10 11">
    <name type="scientific">Actinopolymorpha pittospori</name>
    <dbReference type="NCBI Taxonomy" id="648752"/>
    <lineage>
        <taxon>Bacteria</taxon>
        <taxon>Bacillati</taxon>
        <taxon>Actinomycetota</taxon>
        <taxon>Actinomycetes</taxon>
        <taxon>Propionibacteriales</taxon>
        <taxon>Actinopolymorphaceae</taxon>
        <taxon>Actinopolymorpha</taxon>
    </lineage>
</organism>
<feature type="region of interest" description="Disordered" evidence="8">
    <location>
        <begin position="1"/>
        <end position="30"/>
    </location>
</feature>
<evidence type="ECO:0000313" key="11">
    <source>
        <dbReference type="Proteomes" id="UP000638648"/>
    </source>
</evidence>
<evidence type="ECO:0000259" key="9">
    <source>
        <dbReference type="PROSITE" id="PS50928"/>
    </source>
</evidence>
<dbReference type="GO" id="GO:0005886">
    <property type="term" value="C:plasma membrane"/>
    <property type="evidence" value="ECO:0007669"/>
    <property type="project" value="UniProtKB-SubCell"/>
</dbReference>
<name>A0A927RK32_9ACTN</name>
<evidence type="ECO:0000256" key="7">
    <source>
        <dbReference type="RuleBase" id="RU363032"/>
    </source>
</evidence>
<feature type="transmembrane region" description="Helical" evidence="7">
    <location>
        <begin position="222"/>
        <end position="248"/>
    </location>
</feature>
<dbReference type="CDD" id="cd06261">
    <property type="entry name" value="TM_PBP2"/>
    <property type="match status" value="1"/>
</dbReference>
<reference evidence="10" key="1">
    <citation type="submission" date="2020-10" db="EMBL/GenBank/DDBJ databases">
        <title>Sequencing the genomes of 1000 actinobacteria strains.</title>
        <authorList>
            <person name="Klenk H.-P."/>
        </authorList>
    </citation>
    <scope>NUCLEOTIDE SEQUENCE</scope>
    <source>
        <strain evidence="10">DSM 45354</strain>
    </source>
</reference>
<comment type="similarity">
    <text evidence="7">Belongs to the binding-protein-dependent transport system permease family.</text>
</comment>
<evidence type="ECO:0000256" key="8">
    <source>
        <dbReference type="SAM" id="MobiDB-lite"/>
    </source>
</evidence>
<feature type="transmembrane region" description="Helical" evidence="7">
    <location>
        <begin position="118"/>
        <end position="139"/>
    </location>
</feature>
<comment type="caution">
    <text evidence="10">The sequence shown here is derived from an EMBL/GenBank/DDBJ whole genome shotgun (WGS) entry which is preliminary data.</text>
</comment>
<dbReference type="PROSITE" id="PS50928">
    <property type="entry name" value="ABC_TM1"/>
    <property type="match status" value="1"/>
</dbReference>
<sequence>MSAVTSYSGTSGTDPAGGSDRVRGPVPAGRPRARRIPWRRILIYTLAVLFALYIIVPFYWIIATSFMHEVDALSTPPQWIPLRPTLDNYRAFVDPQGAQALVGSRAAEAIAPALFNSAVVATSTALLNLGLGISAAYAFARMKFRGSQALLLFYLATRMVPGVAIIVPFYLVMRRLDLLDTYGALVLSYTTFSLPFTIWILKDYFCTIPGDIEDAARVDGCGWWRMMWSVFLPIATPGLVAASIFSFMTAWNEFLFALFLTSTTYSQTVPVIAANFATDLNVSYTSMAAAGVVAVIPPLILVLVFQRLIVNGLASGAVR</sequence>
<accession>A0A927RK32</accession>
<gene>
    <name evidence="10" type="ORF">HEB94_003151</name>
</gene>
<dbReference type="SUPFAM" id="SSF161098">
    <property type="entry name" value="MetI-like"/>
    <property type="match status" value="1"/>
</dbReference>
<dbReference type="Gene3D" id="1.10.3720.10">
    <property type="entry name" value="MetI-like"/>
    <property type="match status" value="1"/>
</dbReference>
<evidence type="ECO:0000256" key="5">
    <source>
        <dbReference type="ARBA" id="ARBA00022989"/>
    </source>
</evidence>
<keyword evidence="4 7" id="KW-0812">Transmembrane</keyword>
<dbReference type="PANTHER" id="PTHR32243">
    <property type="entry name" value="MALTOSE TRANSPORT SYSTEM PERMEASE-RELATED"/>
    <property type="match status" value="1"/>
</dbReference>
<dbReference type="Proteomes" id="UP000638648">
    <property type="component" value="Unassembled WGS sequence"/>
</dbReference>
<keyword evidence="11" id="KW-1185">Reference proteome</keyword>
<dbReference type="InterPro" id="IPR035906">
    <property type="entry name" value="MetI-like_sf"/>
</dbReference>
<dbReference type="EMBL" id="JADBEM010000001">
    <property type="protein sequence ID" value="MBE1606303.1"/>
    <property type="molecule type" value="Genomic_DNA"/>
</dbReference>
<evidence type="ECO:0000256" key="1">
    <source>
        <dbReference type="ARBA" id="ARBA00004651"/>
    </source>
</evidence>
<feature type="transmembrane region" description="Helical" evidence="7">
    <location>
        <begin position="182"/>
        <end position="201"/>
    </location>
</feature>
<feature type="transmembrane region" description="Helical" evidence="7">
    <location>
        <begin position="151"/>
        <end position="170"/>
    </location>
</feature>
<feature type="transmembrane region" description="Helical" evidence="7">
    <location>
        <begin position="41"/>
        <end position="62"/>
    </location>
</feature>
<feature type="transmembrane region" description="Helical" evidence="7">
    <location>
        <begin position="254"/>
        <end position="276"/>
    </location>
</feature>
<dbReference type="InterPro" id="IPR050901">
    <property type="entry name" value="BP-dep_ABC_trans_perm"/>
</dbReference>
<protein>
    <submittedName>
        <fullName evidence="10">Multiple sugar transport system permease protein</fullName>
    </submittedName>
</protein>
<evidence type="ECO:0000256" key="3">
    <source>
        <dbReference type="ARBA" id="ARBA00022475"/>
    </source>
</evidence>
<keyword evidence="5 7" id="KW-1133">Transmembrane helix</keyword>
<evidence type="ECO:0000256" key="4">
    <source>
        <dbReference type="ARBA" id="ARBA00022692"/>
    </source>
</evidence>
<dbReference type="RefSeq" id="WP_192750455.1">
    <property type="nucleotide sequence ID" value="NZ_BAABJL010000085.1"/>
</dbReference>
<dbReference type="Pfam" id="PF00528">
    <property type="entry name" value="BPD_transp_1"/>
    <property type="match status" value="1"/>
</dbReference>
<keyword evidence="6 7" id="KW-0472">Membrane</keyword>
<evidence type="ECO:0000313" key="10">
    <source>
        <dbReference type="EMBL" id="MBE1606303.1"/>
    </source>
</evidence>
<keyword evidence="10" id="KW-0762">Sugar transport</keyword>
<dbReference type="AlphaFoldDB" id="A0A927RK32"/>
<proteinExistence type="inferred from homology"/>
<evidence type="ECO:0000256" key="6">
    <source>
        <dbReference type="ARBA" id="ARBA00023136"/>
    </source>
</evidence>
<dbReference type="GO" id="GO:0055085">
    <property type="term" value="P:transmembrane transport"/>
    <property type="evidence" value="ECO:0007669"/>
    <property type="project" value="InterPro"/>
</dbReference>
<feature type="compositionally biased region" description="Polar residues" evidence="8">
    <location>
        <begin position="1"/>
        <end position="13"/>
    </location>
</feature>
<feature type="domain" description="ABC transmembrane type-1" evidence="9">
    <location>
        <begin position="114"/>
        <end position="305"/>
    </location>
</feature>
<keyword evidence="2 7" id="KW-0813">Transport</keyword>
<dbReference type="PANTHER" id="PTHR32243:SF18">
    <property type="entry name" value="INNER MEMBRANE ABC TRANSPORTER PERMEASE PROTEIN YCJP"/>
    <property type="match status" value="1"/>
</dbReference>
<feature type="transmembrane region" description="Helical" evidence="7">
    <location>
        <begin position="288"/>
        <end position="309"/>
    </location>
</feature>
<dbReference type="InterPro" id="IPR000515">
    <property type="entry name" value="MetI-like"/>
</dbReference>
<evidence type="ECO:0000256" key="2">
    <source>
        <dbReference type="ARBA" id="ARBA00022448"/>
    </source>
</evidence>